<name>A0AAP5TCJ3_9LACO</name>
<evidence type="ECO:0000313" key="3">
    <source>
        <dbReference type="EMBL" id="OAD63254.1"/>
    </source>
</evidence>
<evidence type="ECO:0000313" key="2">
    <source>
        <dbReference type="EMBL" id="MDV7693414.1"/>
    </source>
</evidence>
<dbReference type="EMBL" id="WERX01000002">
    <property type="protein sequence ID" value="MDV7693414.1"/>
    <property type="molecule type" value="Genomic_DNA"/>
</dbReference>
<evidence type="ECO:0000313" key="4">
    <source>
        <dbReference type="Proteomes" id="UP000077280"/>
    </source>
</evidence>
<accession>A0AAP5TCJ3</accession>
<protein>
    <submittedName>
        <fullName evidence="2">DUF2712 domain-containing protein</fullName>
    </submittedName>
</protein>
<organism evidence="2 5">
    <name type="scientific">Pediococcus parvulus</name>
    <dbReference type="NCBI Taxonomy" id="54062"/>
    <lineage>
        <taxon>Bacteria</taxon>
        <taxon>Bacillati</taxon>
        <taxon>Bacillota</taxon>
        <taxon>Bacilli</taxon>
        <taxon>Lactobacillales</taxon>
        <taxon>Lactobacillaceae</taxon>
        <taxon>Pediococcus</taxon>
    </lineage>
</organism>
<dbReference type="InterPro" id="IPR020208">
    <property type="entry name" value="DUF2712"/>
</dbReference>
<comment type="caution">
    <text evidence="2">The sequence shown here is derived from an EMBL/GenBank/DDBJ whole genome shotgun (WGS) entry which is preliminary data.</text>
</comment>
<feature type="chain" id="PRO_5042875756" evidence="1">
    <location>
        <begin position="29"/>
        <end position="144"/>
    </location>
</feature>
<evidence type="ECO:0000313" key="5">
    <source>
        <dbReference type="Proteomes" id="UP001275867"/>
    </source>
</evidence>
<proteinExistence type="predicted"/>
<gene>
    <name evidence="3" type="ORF">A7K95_01620</name>
    <name evidence="2" type="ORF">GA842_00700</name>
</gene>
<reference evidence="3 4" key="1">
    <citation type="submission" date="2016-05" db="EMBL/GenBank/DDBJ databases">
        <title>Draft genome sequence of Pediococcus parvulus 2.6, a probiotic beta-glucan producer strain.</title>
        <authorList>
            <person name="Mohedano M.L."/>
            <person name="Perez-Ramos A."/>
            <person name="Duenas M.T."/>
            <person name="Lamontanara A."/>
            <person name="Orru L."/>
            <person name="Spano G."/>
            <person name="Capozzi V."/>
            <person name="Lopez P."/>
        </authorList>
    </citation>
    <scope>NUCLEOTIDE SEQUENCE [LARGE SCALE GENOMIC DNA]</scope>
    <source>
        <strain evidence="3 4">2.6</strain>
    </source>
</reference>
<dbReference type="EMBL" id="LXND01000083">
    <property type="protein sequence ID" value="OAD63254.1"/>
    <property type="molecule type" value="Genomic_DNA"/>
</dbReference>
<keyword evidence="1" id="KW-0732">Signal</keyword>
<dbReference type="Pfam" id="PF10916">
    <property type="entry name" value="DUF2712"/>
    <property type="match status" value="1"/>
</dbReference>
<dbReference type="AlphaFoldDB" id="A0AAP5TCJ3"/>
<dbReference type="Proteomes" id="UP001275867">
    <property type="component" value="Unassembled WGS sequence"/>
</dbReference>
<dbReference type="Proteomes" id="UP000077280">
    <property type="component" value="Unassembled WGS sequence"/>
</dbReference>
<evidence type="ECO:0000256" key="1">
    <source>
        <dbReference type="SAM" id="SignalP"/>
    </source>
</evidence>
<keyword evidence="4" id="KW-1185">Reference proteome</keyword>
<feature type="signal peptide" evidence="1">
    <location>
        <begin position="1"/>
        <end position="28"/>
    </location>
</feature>
<reference evidence="2" key="2">
    <citation type="submission" date="2019-10" db="EMBL/GenBank/DDBJ databases">
        <title>Malate fermentation in French cider.</title>
        <authorList>
            <person name="Cousin F.J."/>
            <person name="Medina Fernandez S."/>
            <person name="Misery B."/>
            <person name="Laplace J.-M."/>
            <person name="Cretenet M."/>
        </authorList>
    </citation>
    <scope>NUCLEOTIDE SEQUENCE</scope>
    <source>
        <strain evidence="2">UCMA15901</strain>
    </source>
</reference>
<dbReference type="RefSeq" id="WP_068808132.1">
    <property type="nucleotide sequence ID" value="NZ_CP158977.1"/>
</dbReference>
<sequence>MYYENEKITSALFVACLSFGFITTSALAGNDEHGYSMRVYGFKQKSHSAGWYRQTTNYKNNWKVKLTKSGEGPHTISIFWLEKAGGANVSPIIKKIAGNPEAYQRVNPSFHGKKTVMLTAQNNNISGNEYNISGYWDEETGKIQ</sequence>